<dbReference type="PANTHER" id="PTHR48435:SF1">
    <property type="entry name" value="POLYPROTEIN"/>
    <property type="match status" value="1"/>
</dbReference>
<evidence type="ECO:0000313" key="3">
    <source>
        <dbReference type="Proteomes" id="UP000075243"/>
    </source>
</evidence>
<feature type="compositionally biased region" description="Polar residues" evidence="1">
    <location>
        <begin position="280"/>
        <end position="300"/>
    </location>
</feature>
<dbReference type="InterPro" id="IPR053098">
    <property type="entry name" value="Petuviruses_polyprotein"/>
</dbReference>
<dbReference type="Pfam" id="PF01107">
    <property type="entry name" value="MP"/>
    <property type="match status" value="1"/>
</dbReference>
<keyword evidence="3" id="KW-1185">Reference proteome</keyword>
<dbReference type="Proteomes" id="UP000075243">
    <property type="component" value="Chromosome 1"/>
</dbReference>
<sequence length="333" mass="38385">MEQCSLMATSEEQYVTIEIPRELIRHWRTDGYTHLHYGAIRLMLTLHGRRGLPVSSMISLLDTSYLHYENVVIGTVLTTLHAGSVVLTLFPNYNVSLRDPTVPERLKVQVQITGAAQTADAEESPSIVQVPRNISREQLKELIPLQWVTNYENLHKHHGKPIQTDQATFKRSVDGTVRTIFQQPENASGPIFQTMMLEPFVKEKRIPIFAVHADGREIYTDRINGHFIWDVAPEMCDCWMHSGDTSEEEDSESDSDYSDDEEWNTPCKSPPPPNRRPDSQNKPSFNRQPNQQSRSSFSMVSKQRCRIFSFGEENKSQHAVLHQTHHHSFRDWY</sequence>
<evidence type="ECO:0000313" key="2">
    <source>
        <dbReference type="EMBL" id="KYP76023.1"/>
    </source>
</evidence>
<accession>A0A151U9P8</accession>
<dbReference type="AlphaFoldDB" id="A0A151U9P8"/>
<dbReference type="PANTHER" id="PTHR48435">
    <property type="entry name" value="POLYPROTEIN"/>
    <property type="match status" value="1"/>
</dbReference>
<name>A0A151U9P8_CAJCA</name>
<feature type="compositionally biased region" description="Acidic residues" evidence="1">
    <location>
        <begin position="245"/>
        <end position="263"/>
    </location>
</feature>
<proteinExistence type="predicted"/>
<reference evidence="2 3" key="1">
    <citation type="journal article" date="2012" name="Nat. Biotechnol.">
        <title>Draft genome sequence of pigeonpea (Cajanus cajan), an orphan legume crop of resource-poor farmers.</title>
        <authorList>
            <person name="Varshney R.K."/>
            <person name="Chen W."/>
            <person name="Li Y."/>
            <person name="Bharti A.K."/>
            <person name="Saxena R.K."/>
            <person name="Schlueter J.A."/>
            <person name="Donoghue M.T."/>
            <person name="Azam S."/>
            <person name="Fan G."/>
            <person name="Whaley A.M."/>
            <person name="Farmer A.D."/>
            <person name="Sheridan J."/>
            <person name="Iwata A."/>
            <person name="Tuteja R."/>
            <person name="Penmetsa R.V."/>
            <person name="Wu W."/>
            <person name="Upadhyaya H.D."/>
            <person name="Yang S.P."/>
            <person name="Shah T."/>
            <person name="Saxena K.B."/>
            <person name="Michael T."/>
            <person name="McCombie W.R."/>
            <person name="Yang B."/>
            <person name="Zhang G."/>
            <person name="Yang H."/>
            <person name="Wang J."/>
            <person name="Spillane C."/>
            <person name="Cook D.R."/>
            <person name="May G.D."/>
            <person name="Xu X."/>
            <person name="Jackson S.A."/>
        </authorList>
    </citation>
    <scope>NUCLEOTIDE SEQUENCE [LARGE SCALE GENOMIC DNA]</scope>
    <source>
        <strain evidence="3">cv. Asha</strain>
    </source>
</reference>
<dbReference type="EMBL" id="CM003603">
    <property type="protein sequence ID" value="KYP76023.1"/>
    <property type="molecule type" value="Genomic_DNA"/>
</dbReference>
<feature type="region of interest" description="Disordered" evidence="1">
    <location>
        <begin position="242"/>
        <end position="300"/>
    </location>
</feature>
<gene>
    <name evidence="2" type="ORF">KK1_020241</name>
</gene>
<protein>
    <submittedName>
        <fullName evidence="2">Polyprotein</fullName>
    </submittedName>
</protein>
<organism evidence="2 3">
    <name type="scientific">Cajanus cajan</name>
    <name type="common">Pigeon pea</name>
    <name type="synonym">Cajanus indicus</name>
    <dbReference type="NCBI Taxonomy" id="3821"/>
    <lineage>
        <taxon>Eukaryota</taxon>
        <taxon>Viridiplantae</taxon>
        <taxon>Streptophyta</taxon>
        <taxon>Embryophyta</taxon>
        <taxon>Tracheophyta</taxon>
        <taxon>Spermatophyta</taxon>
        <taxon>Magnoliopsida</taxon>
        <taxon>eudicotyledons</taxon>
        <taxon>Gunneridae</taxon>
        <taxon>Pentapetalae</taxon>
        <taxon>rosids</taxon>
        <taxon>fabids</taxon>
        <taxon>Fabales</taxon>
        <taxon>Fabaceae</taxon>
        <taxon>Papilionoideae</taxon>
        <taxon>50 kb inversion clade</taxon>
        <taxon>NPAAA clade</taxon>
        <taxon>indigoferoid/millettioid clade</taxon>
        <taxon>Phaseoleae</taxon>
        <taxon>Cajanus</taxon>
    </lineage>
</organism>
<dbReference type="InterPro" id="IPR028919">
    <property type="entry name" value="Viral_movement"/>
</dbReference>
<evidence type="ECO:0000256" key="1">
    <source>
        <dbReference type="SAM" id="MobiDB-lite"/>
    </source>
</evidence>
<dbReference type="Gramene" id="C.cajan_19664.t">
    <property type="protein sequence ID" value="C.cajan_19664.t"/>
    <property type="gene ID" value="C.cajan_19664"/>
</dbReference>